<keyword evidence="3" id="KW-1185">Reference proteome</keyword>
<feature type="signal peptide" evidence="1">
    <location>
        <begin position="1"/>
        <end position="18"/>
    </location>
</feature>
<organism evidence="2 3">
    <name type="scientific">Chitinilyticum piscinae</name>
    <dbReference type="NCBI Taxonomy" id="2866724"/>
    <lineage>
        <taxon>Bacteria</taxon>
        <taxon>Pseudomonadati</taxon>
        <taxon>Pseudomonadota</taxon>
        <taxon>Betaproteobacteria</taxon>
        <taxon>Neisseriales</taxon>
        <taxon>Chitinibacteraceae</taxon>
        <taxon>Chitinilyticum</taxon>
    </lineage>
</organism>
<name>A0A8J7FIE9_9NEIS</name>
<proteinExistence type="predicted"/>
<dbReference type="EMBL" id="JADFUA010000006">
    <property type="protein sequence ID" value="MBE9609880.1"/>
    <property type="molecule type" value="Genomic_DNA"/>
</dbReference>
<dbReference type="AlphaFoldDB" id="A0A8J7FIE9"/>
<dbReference type="RefSeq" id="WP_194116410.1">
    <property type="nucleotide sequence ID" value="NZ_JADFUA010000006.1"/>
</dbReference>
<sequence length="256" mass="27825">MPRQGLLALCLLAASVQADEVVTLSPQHRSAQELASALQRTFPEAAFTPFYQQLLVRAPDAATLARIREVLATLDQAARNLTLTVEQRQVDDLDAWEAAVRGKVLIGSEGSSAVLALRLAQLHEATRLVNRSVVTTQDGGQAWIQLGQSRYYPVWSWWPGSALPVRGGQWVSTGSGFYARPQQQGAQIRVLLSPQAGRFRPDGSISSAGSEAEVLVSPGQWQLIGESRQEGSTSSSGMTSGNRTQLRSYQVWLKVD</sequence>
<evidence type="ECO:0000256" key="1">
    <source>
        <dbReference type="SAM" id="SignalP"/>
    </source>
</evidence>
<gene>
    <name evidence="2" type="ORF">INR99_11030</name>
</gene>
<comment type="caution">
    <text evidence="2">The sequence shown here is derived from an EMBL/GenBank/DDBJ whole genome shotgun (WGS) entry which is preliminary data.</text>
</comment>
<keyword evidence="1" id="KW-0732">Signal</keyword>
<feature type="chain" id="PRO_5035202116" evidence="1">
    <location>
        <begin position="19"/>
        <end position="256"/>
    </location>
</feature>
<accession>A0A8J7FIE9</accession>
<dbReference type="Proteomes" id="UP000604481">
    <property type="component" value="Unassembled WGS sequence"/>
</dbReference>
<protein>
    <submittedName>
        <fullName evidence="2">Uncharacterized protein</fullName>
    </submittedName>
</protein>
<reference evidence="2 3" key="1">
    <citation type="submission" date="2020-10" db="EMBL/GenBank/DDBJ databases">
        <title>The genome sequence of Chitinilyticum litopenaei 4Y14.</title>
        <authorList>
            <person name="Liu Y."/>
        </authorList>
    </citation>
    <scope>NUCLEOTIDE SEQUENCE [LARGE SCALE GENOMIC DNA]</scope>
    <source>
        <strain evidence="2 3">4Y14</strain>
    </source>
</reference>
<evidence type="ECO:0000313" key="3">
    <source>
        <dbReference type="Proteomes" id="UP000604481"/>
    </source>
</evidence>
<evidence type="ECO:0000313" key="2">
    <source>
        <dbReference type="EMBL" id="MBE9609880.1"/>
    </source>
</evidence>